<dbReference type="Proteomes" id="UP000502259">
    <property type="component" value="Chromosome"/>
</dbReference>
<reference evidence="1 2" key="1">
    <citation type="submission" date="2020-03" db="EMBL/GenBank/DDBJ databases">
        <title>Complete Genome Sequence of Halomonas hydrothermalis Strain Slthf2, Halophilic Bacterium Isolated from Deep-Sea Hydrothermal-Vent Environments.</title>
        <authorList>
            <person name="Takeyama N."/>
            <person name="Huang M."/>
            <person name="Sato K."/>
            <person name="Galipon J."/>
            <person name="Arakawa K."/>
        </authorList>
    </citation>
    <scope>NUCLEOTIDE SEQUENCE [LARGE SCALE GENOMIC DNA]</scope>
    <source>
        <strain evidence="1 2">Slthf2</strain>
    </source>
</reference>
<dbReference type="EMBL" id="AP022843">
    <property type="protein sequence ID" value="BCB08629.1"/>
    <property type="molecule type" value="Genomic_DNA"/>
</dbReference>
<accession>A0A6F8U728</accession>
<evidence type="ECO:0000313" key="2">
    <source>
        <dbReference type="Proteomes" id="UP000502259"/>
    </source>
</evidence>
<proteinExistence type="predicted"/>
<keyword evidence="2" id="KW-1185">Reference proteome</keyword>
<name>A0A6F8U728_9GAMM</name>
<gene>
    <name evidence="1" type="ORF">HHSLTHF2_25190</name>
</gene>
<evidence type="ECO:0000313" key="1">
    <source>
        <dbReference type="EMBL" id="BCB08629.1"/>
    </source>
</evidence>
<dbReference type="AlphaFoldDB" id="A0A6F8U728"/>
<organism evidence="1 2">
    <name type="scientific">Halomonas hydrothermalis</name>
    <dbReference type="NCBI Taxonomy" id="115561"/>
    <lineage>
        <taxon>Bacteria</taxon>
        <taxon>Pseudomonadati</taxon>
        <taxon>Pseudomonadota</taxon>
        <taxon>Gammaproteobacteria</taxon>
        <taxon>Oceanospirillales</taxon>
        <taxon>Halomonadaceae</taxon>
        <taxon>Halomonas</taxon>
    </lineage>
</organism>
<sequence>MLRPLQVGRQQAAVEASTTAAAVTHLGHLHADIPNPGLDRALGQVAVADHGLSSIVEPLIGILRQEGGQLGLDGLGDQVTGTSSQQLVQRVSDLGFWL</sequence>
<protein>
    <submittedName>
        <fullName evidence="1">Uncharacterized protein</fullName>
    </submittedName>
</protein>